<accession>A0A8S4R6S9</accession>
<dbReference type="AlphaFoldDB" id="A0A8S4R6S9"/>
<keyword evidence="3" id="KW-1185">Reference proteome</keyword>
<sequence length="104" mass="11252">MKSYACHFRLNNRRAGRRADRRPGKLAGRWAVSGYAGGQTGGQPGGQAGGQTGVHLDGKTDRRGGRVDLGSQSVVYSFCNFSSTASSKRFKLKHFGFKRAVCKN</sequence>
<reference evidence="2" key="1">
    <citation type="submission" date="2022-03" db="EMBL/GenBank/DDBJ databases">
        <authorList>
            <person name="Lindestad O."/>
        </authorList>
    </citation>
    <scope>NUCLEOTIDE SEQUENCE</scope>
</reference>
<dbReference type="EMBL" id="CAKXAJ010024904">
    <property type="protein sequence ID" value="CAH2232547.1"/>
    <property type="molecule type" value="Genomic_DNA"/>
</dbReference>
<proteinExistence type="predicted"/>
<evidence type="ECO:0000313" key="3">
    <source>
        <dbReference type="Proteomes" id="UP000838756"/>
    </source>
</evidence>
<feature type="compositionally biased region" description="Gly residues" evidence="1">
    <location>
        <begin position="35"/>
        <end position="52"/>
    </location>
</feature>
<comment type="caution">
    <text evidence="2">The sequence shown here is derived from an EMBL/GenBank/DDBJ whole genome shotgun (WGS) entry which is preliminary data.</text>
</comment>
<feature type="region of interest" description="Disordered" evidence="1">
    <location>
        <begin position="32"/>
        <end position="65"/>
    </location>
</feature>
<evidence type="ECO:0000256" key="1">
    <source>
        <dbReference type="SAM" id="MobiDB-lite"/>
    </source>
</evidence>
<organism evidence="2 3">
    <name type="scientific">Pararge aegeria aegeria</name>
    <dbReference type="NCBI Taxonomy" id="348720"/>
    <lineage>
        <taxon>Eukaryota</taxon>
        <taxon>Metazoa</taxon>
        <taxon>Ecdysozoa</taxon>
        <taxon>Arthropoda</taxon>
        <taxon>Hexapoda</taxon>
        <taxon>Insecta</taxon>
        <taxon>Pterygota</taxon>
        <taxon>Neoptera</taxon>
        <taxon>Endopterygota</taxon>
        <taxon>Lepidoptera</taxon>
        <taxon>Glossata</taxon>
        <taxon>Ditrysia</taxon>
        <taxon>Papilionoidea</taxon>
        <taxon>Nymphalidae</taxon>
        <taxon>Satyrinae</taxon>
        <taxon>Satyrini</taxon>
        <taxon>Parargina</taxon>
        <taxon>Pararge</taxon>
    </lineage>
</organism>
<dbReference type="Proteomes" id="UP000838756">
    <property type="component" value="Unassembled WGS sequence"/>
</dbReference>
<evidence type="ECO:0000313" key="2">
    <source>
        <dbReference type="EMBL" id="CAH2232547.1"/>
    </source>
</evidence>
<feature type="compositionally biased region" description="Basic and acidic residues" evidence="1">
    <location>
        <begin position="56"/>
        <end position="65"/>
    </location>
</feature>
<name>A0A8S4R6S9_9NEOP</name>
<gene>
    <name evidence="2" type="primary">jg22646</name>
    <name evidence="2" type="ORF">PAEG_LOCUS10779</name>
</gene>
<protein>
    <submittedName>
        <fullName evidence="2">Jg22646 protein</fullName>
    </submittedName>
</protein>